<gene>
    <name evidence="1" type="ORF">HNS30_11245</name>
</gene>
<sequence>MVLRKPLADLVSVHQPQVPSIEGLSTIIHRNCKRSIVASLRAHGTGKNLTAFSRMLFVNTPADGAAWEQAIGRCHRQGQLADEVEVELYQHTAELVGAFEKARDFARFIGETEGTPQKLCFANYN</sequence>
<proteinExistence type="predicted"/>
<dbReference type="InterPro" id="IPR027417">
    <property type="entry name" value="P-loop_NTPase"/>
</dbReference>
<dbReference type="SUPFAM" id="SSF52540">
    <property type="entry name" value="P-loop containing nucleoside triphosphate hydrolases"/>
    <property type="match status" value="1"/>
</dbReference>
<dbReference type="AlphaFoldDB" id="A0A7Y4JSU0"/>
<organism evidence="1 2">
    <name type="scientific">Corallococcus exercitus</name>
    <dbReference type="NCBI Taxonomy" id="2316736"/>
    <lineage>
        <taxon>Bacteria</taxon>
        <taxon>Pseudomonadati</taxon>
        <taxon>Myxococcota</taxon>
        <taxon>Myxococcia</taxon>
        <taxon>Myxococcales</taxon>
        <taxon>Cystobacterineae</taxon>
        <taxon>Myxococcaceae</taxon>
        <taxon>Corallococcus</taxon>
    </lineage>
</organism>
<dbReference type="Gene3D" id="3.40.50.300">
    <property type="entry name" value="P-loop containing nucleotide triphosphate hydrolases"/>
    <property type="match status" value="1"/>
</dbReference>
<reference evidence="1 2" key="1">
    <citation type="submission" date="2020-05" db="EMBL/GenBank/DDBJ databases">
        <authorList>
            <person name="Whitworth D."/>
        </authorList>
    </citation>
    <scope>NUCLEOTIDE SEQUENCE [LARGE SCALE GENOMIC DNA]</scope>
    <source>
        <strain evidence="1 2">CA046A</strain>
    </source>
</reference>
<evidence type="ECO:0000313" key="1">
    <source>
        <dbReference type="EMBL" id="NOK09602.1"/>
    </source>
</evidence>
<dbReference type="Proteomes" id="UP000528460">
    <property type="component" value="Unassembled WGS sequence"/>
</dbReference>
<dbReference type="EMBL" id="JABFJW010000067">
    <property type="protein sequence ID" value="NOK09602.1"/>
    <property type="molecule type" value="Genomic_DNA"/>
</dbReference>
<accession>A0A7Y4JSU0</accession>
<protein>
    <submittedName>
        <fullName evidence="1">Uncharacterized protein</fullName>
    </submittedName>
</protein>
<evidence type="ECO:0000313" key="2">
    <source>
        <dbReference type="Proteomes" id="UP000528460"/>
    </source>
</evidence>
<comment type="caution">
    <text evidence="1">The sequence shown here is derived from an EMBL/GenBank/DDBJ whole genome shotgun (WGS) entry which is preliminary data.</text>
</comment>
<dbReference type="RefSeq" id="WP_171413759.1">
    <property type="nucleotide sequence ID" value="NZ_JABFJW010000067.1"/>
</dbReference>
<name>A0A7Y4JSU0_9BACT</name>